<evidence type="ECO:0000256" key="1">
    <source>
        <dbReference type="SAM" id="MobiDB-lite"/>
    </source>
</evidence>
<protein>
    <recommendedName>
        <fullName evidence="2">NodB homology domain-containing protein</fullName>
    </recommendedName>
</protein>
<dbReference type="InterPro" id="IPR002509">
    <property type="entry name" value="NODB_dom"/>
</dbReference>
<dbReference type="GO" id="GO:0016810">
    <property type="term" value="F:hydrolase activity, acting on carbon-nitrogen (but not peptide) bonds"/>
    <property type="evidence" value="ECO:0007669"/>
    <property type="project" value="InterPro"/>
</dbReference>
<evidence type="ECO:0000259" key="2">
    <source>
        <dbReference type="PROSITE" id="PS51677"/>
    </source>
</evidence>
<dbReference type="EMBL" id="VCKY01000487">
    <property type="protein sequence ID" value="TMR03470.1"/>
    <property type="molecule type" value="Genomic_DNA"/>
</dbReference>
<dbReference type="Gene3D" id="3.20.20.370">
    <property type="entry name" value="Glycoside hydrolase/deacetylase"/>
    <property type="match status" value="1"/>
</dbReference>
<reference evidence="3 4" key="1">
    <citation type="submission" date="2019-05" db="EMBL/GenBank/DDBJ databases">
        <title>Draft genome sequence of Nonomuraea turkmeniaca DSM 43926.</title>
        <authorList>
            <person name="Saricaoglu S."/>
            <person name="Isik K."/>
        </authorList>
    </citation>
    <scope>NUCLEOTIDE SEQUENCE [LARGE SCALE GENOMIC DNA]</scope>
    <source>
        <strain evidence="3 4">DSM 43926</strain>
    </source>
</reference>
<keyword evidence="4" id="KW-1185">Reference proteome</keyword>
<feature type="domain" description="NodB homology" evidence="2">
    <location>
        <begin position="1"/>
        <end position="99"/>
    </location>
</feature>
<accession>A0A5S4EU73</accession>
<dbReference type="SUPFAM" id="SSF88713">
    <property type="entry name" value="Glycoside hydrolase/deacetylase"/>
    <property type="match status" value="1"/>
</dbReference>
<feature type="region of interest" description="Disordered" evidence="1">
    <location>
        <begin position="24"/>
        <end position="99"/>
    </location>
</feature>
<evidence type="ECO:0000313" key="4">
    <source>
        <dbReference type="Proteomes" id="UP000309128"/>
    </source>
</evidence>
<dbReference type="AlphaFoldDB" id="A0A5S4EU73"/>
<evidence type="ECO:0000313" key="3">
    <source>
        <dbReference type="EMBL" id="TMR03470.1"/>
    </source>
</evidence>
<dbReference type="PROSITE" id="PS51677">
    <property type="entry name" value="NODB"/>
    <property type="match status" value="1"/>
</dbReference>
<dbReference type="GO" id="GO:0005975">
    <property type="term" value="P:carbohydrate metabolic process"/>
    <property type="evidence" value="ECO:0007669"/>
    <property type="project" value="InterPro"/>
</dbReference>
<proteinExistence type="predicted"/>
<gene>
    <name evidence="3" type="ORF">ETD86_53890</name>
</gene>
<comment type="caution">
    <text evidence="3">The sequence shown here is derived from an EMBL/GenBank/DDBJ whole genome shotgun (WGS) entry which is preliminary data.</text>
</comment>
<dbReference type="InterPro" id="IPR011330">
    <property type="entry name" value="Glyco_hydro/deAcase_b/a-brl"/>
</dbReference>
<organism evidence="3 4">
    <name type="scientific">Nonomuraea turkmeniaca</name>
    <dbReference type="NCBI Taxonomy" id="103838"/>
    <lineage>
        <taxon>Bacteria</taxon>
        <taxon>Bacillati</taxon>
        <taxon>Actinomycetota</taxon>
        <taxon>Actinomycetes</taxon>
        <taxon>Streptosporangiales</taxon>
        <taxon>Streptosporangiaceae</taxon>
        <taxon>Nonomuraea</taxon>
    </lineage>
</organism>
<feature type="non-terminal residue" evidence="3">
    <location>
        <position position="1"/>
    </location>
</feature>
<sequence length="99" mass="10795">SYKHPDFTKIEPWDVRAEIKKTQDEVKKAAGVEPKLLRPPYGRCATPAPAPVPSRTGRSPDPAWPAPPPPPSPPPTRPARRSRHDRRAATPATHAGSGR</sequence>
<dbReference type="Proteomes" id="UP000309128">
    <property type="component" value="Unassembled WGS sequence"/>
</dbReference>
<name>A0A5S4EU73_9ACTN</name>
<dbReference type="Pfam" id="PF01522">
    <property type="entry name" value="Polysacc_deac_1"/>
    <property type="match status" value="1"/>
</dbReference>
<feature type="compositionally biased region" description="Pro residues" evidence="1">
    <location>
        <begin position="62"/>
        <end position="77"/>
    </location>
</feature>